<organism evidence="1 2">
    <name type="scientific">Algoriphagus zhangzhouensis</name>
    <dbReference type="NCBI Taxonomy" id="1073327"/>
    <lineage>
        <taxon>Bacteria</taxon>
        <taxon>Pseudomonadati</taxon>
        <taxon>Bacteroidota</taxon>
        <taxon>Cytophagia</taxon>
        <taxon>Cytophagales</taxon>
        <taxon>Cyclobacteriaceae</taxon>
        <taxon>Algoriphagus</taxon>
    </lineage>
</organism>
<protein>
    <submittedName>
        <fullName evidence="1">Uncharacterized protein</fullName>
    </submittedName>
</protein>
<accession>A0A1M7ZER3</accession>
<sequence>MYFWHGPKVRKGLVAAKLPPQIAYPHLAAATSHRTARFELFTKFKRSEILKDYLNDSEAALNWLLTD</sequence>
<evidence type="ECO:0000313" key="2">
    <source>
        <dbReference type="Proteomes" id="UP000184609"/>
    </source>
</evidence>
<name>A0A1M7ZER3_9BACT</name>
<keyword evidence="2" id="KW-1185">Reference proteome</keyword>
<reference evidence="2" key="1">
    <citation type="submission" date="2016-12" db="EMBL/GenBank/DDBJ databases">
        <authorList>
            <person name="Varghese N."/>
            <person name="Submissions S."/>
        </authorList>
    </citation>
    <scope>NUCLEOTIDE SEQUENCE [LARGE SCALE GENOMIC DNA]</scope>
    <source>
        <strain evidence="2">DSM 25035</strain>
    </source>
</reference>
<dbReference type="AlphaFoldDB" id="A0A1M7ZER3"/>
<evidence type="ECO:0000313" key="1">
    <source>
        <dbReference type="EMBL" id="SHO63395.1"/>
    </source>
</evidence>
<gene>
    <name evidence="1" type="ORF">SAMN04488108_2725</name>
</gene>
<proteinExistence type="predicted"/>
<dbReference type="Proteomes" id="UP000184609">
    <property type="component" value="Unassembled WGS sequence"/>
</dbReference>
<dbReference type="EMBL" id="FRXN01000003">
    <property type="protein sequence ID" value="SHO63395.1"/>
    <property type="molecule type" value="Genomic_DNA"/>
</dbReference>